<dbReference type="PANTHER" id="PTHR34387">
    <property type="entry name" value="SLR1258 PROTEIN"/>
    <property type="match status" value="1"/>
</dbReference>
<dbReference type="RefSeq" id="WP_054403816.1">
    <property type="nucleotide sequence ID" value="NZ_LIUT01000002.1"/>
</dbReference>
<protein>
    <recommendedName>
        <fullName evidence="3">SIMPL domain-containing protein</fullName>
    </recommendedName>
</protein>
<dbReference type="PATRIC" id="fig|1705565.3.peg.333"/>
<organism evidence="1 2">
    <name type="scientific">Paenibacillus solani</name>
    <dbReference type="NCBI Taxonomy" id="1705565"/>
    <lineage>
        <taxon>Bacteria</taxon>
        <taxon>Bacillati</taxon>
        <taxon>Bacillota</taxon>
        <taxon>Bacilli</taxon>
        <taxon>Bacillales</taxon>
        <taxon>Paenibacillaceae</taxon>
        <taxon>Paenibacillus</taxon>
    </lineage>
</organism>
<dbReference type="InterPro" id="IPR007497">
    <property type="entry name" value="SIMPL/DUF541"/>
</dbReference>
<proteinExistence type="predicted"/>
<comment type="caution">
    <text evidence="1">The sequence shown here is derived from an EMBL/GenBank/DDBJ whole genome shotgun (WGS) entry which is preliminary data.</text>
</comment>
<dbReference type="InterPro" id="IPR052022">
    <property type="entry name" value="26kDa_periplasmic_antigen"/>
</dbReference>
<dbReference type="Gene3D" id="3.30.110.170">
    <property type="entry name" value="Protein of unknown function (DUF541), domain 1"/>
    <property type="match status" value="1"/>
</dbReference>
<dbReference type="OrthoDB" id="1682722at2"/>
<dbReference type="Proteomes" id="UP000036932">
    <property type="component" value="Unassembled WGS sequence"/>
</dbReference>
<gene>
    <name evidence="1" type="ORF">AM231_17150</name>
</gene>
<reference evidence="2" key="1">
    <citation type="submission" date="2015-08" db="EMBL/GenBank/DDBJ databases">
        <title>Genome sequencing project for genomic taxonomy and phylogenomics of Bacillus-like bacteria.</title>
        <authorList>
            <person name="Liu B."/>
            <person name="Wang J."/>
            <person name="Zhu Y."/>
            <person name="Liu G."/>
            <person name="Chen Q."/>
            <person name="Chen Z."/>
            <person name="Lan J."/>
            <person name="Che J."/>
            <person name="Ge C."/>
            <person name="Shi H."/>
            <person name="Pan Z."/>
            <person name="Liu X."/>
        </authorList>
    </citation>
    <scope>NUCLEOTIDE SEQUENCE [LARGE SCALE GENOMIC DNA]</scope>
    <source>
        <strain evidence="2">FJAT-22460</strain>
    </source>
</reference>
<evidence type="ECO:0000313" key="1">
    <source>
        <dbReference type="EMBL" id="KOR87679.1"/>
    </source>
</evidence>
<dbReference type="Pfam" id="PF04402">
    <property type="entry name" value="SIMPL"/>
    <property type="match status" value="1"/>
</dbReference>
<sequence length="253" mass="27421">MKRWVKQVGSVMIAGALLTGGTTWVGLSGTTEVHAAEAAQQNLLTVMGKGEISVKPDIVYLSIGAESYAETAKSAQKSNAQKIDKITKLLKETWKIDDKDIKTEQFYVQPNYTYSDDNGRKVKNYSAYHSLEVTLRDLSKVGDLLDAASDVGANSIGNARFSIENRDAFEAQVIDKAMANANLKAQAMAKASNRSLGIVLNIVEGSVSVNNIYGLESLQSKAEVAFDAESANTSVKPGEVKLSTQLYVQYELK</sequence>
<dbReference type="PANTHER" id="PTHR34387:SF1">
    <property type="entry name" value="PERIPLASMIC IMMUNOGENIC PROTEIN"/>
    <property type="match status" value="1"/>
</dbReference>
<evidence type="ECO:0008006" key="3">
    <source>
        <dbReference type="Google" id="ProtNLM"/>
    </source>
</evidence>
<dbReference type="AlphaFoldDB" id="A0A0M1P0P4"/>
<name>A0A0M1P0P4_9BACL</name>
<dbReference type="GO" id="GO:0006974">
    <property type="term" value="P:DNA damage response"/>
    <property type="evidence" value="ECO:0007669"/>
    <property type="project" value="TreeGrafter"/>
</dbReference>
<accession>A0A0M1P0P4</accession>
<dbReference type="Gene3D" id="3.30.70.2970">
    <property type="entry name" value="Protein of unknown function (DUF541), domain 2"/>
    <property type="match status" value="1"/>
</dbReference>
<dbReference type="EMBL" id="LIUT01000002">
    <property type="protein sequence ID" value="KOR87679.1"/>
    <property type="molecule type" value="Genomic_DNA"/>
</dbReference>
<evidence type="ECO:0000313" key="2">
    <source>
        <dbReference type="Proteomes" id="UP000036932"/>
    </source>
</evidence>
<keyword evidence="2" id="KW-1185">Reference proteome</keyword>